<evidence type="ECO:0000256" key="2">
    <source>
        <dbReference type="ARBA" id="ARBA00022679"/>
    </source>
</evidence>
<dbReference type="GO" id="GO:0004713">
    <property type="term" value="F:protein tyrosine kinase activity"/>
    <property type="evidence" value="ECO:0007669"/>
    <property type="project" value="UniProtKB-KW"/>
</dbReference>
<evidence type="ECO:0000259" key="15">
    <source>
        <dbReference type="PROSITE" id="PS50011"/>
    </source>
</evidence>
<evidence type="ECO:0000256" key="10">
    <source>
        <dbReference type="ARBA" id="ARBA00049299"/>
    </source>
</evidence>
<keyword evidence="3 12" id="KW-0547">Nucleotide-binding</keyword>
<comment type="similarity">
    <text evidence="7">Belongs to the protein kinase superfamily. STE Ser/Thr protein kinase family. MAP kinase kinase subfamily.</text>
</comment>
<dbReference type="InterPro" id="IPR011009">
    <property type="entry name" value="Kinase-like_dom_sf"/>
</dbReference>
<accession>A0A0N5AKD8</accession>
<dbReference type="EC" id="2.7.12.2" evidence="8"/>
<proteinExistence type="inferred from homology"/>
<dbReference type="STRING" id="451379.A0A0N5AKD8"/>
<evidence type="ECO:0000256" key="11">
    <source>
        <dbReference type="ARBA" id="ARBA00051693"/>
    </source>
</evidence>
<keyword evidence="5 12" id="KW-0067">ATP-binding</keyword>
<comment type="catalytic activity">
    <reaction evidence="10">
        <text>L-threonyl-[protein] + ATP = O-phospho-L-threonyl-[protein] + ADP + H(+)</text>
        <dbReference type="Rhea" id="RHEA:46608"/>
        <dbReference type="Rhea" id="RHEA-COMP:11060"/>
        <dbReference type="Rhea" id="RHEA-COMP:11605"/>
        <dbReference type="ChEBI" id="CHEBI:15378"/>
        <dbReference type="ChEBI" id="CHEBI:30013"/>
        <dbReference type="ChEBI" id="CHEBI:30616"/>
        <dbReference type="ChEBI" id="CHEBI:61977"/>
        <dbReference type="ChEBI" id="CHEBI:456216"/>
        <dbReference type="EC" id="2.7.12.2"/>
    </reaction>
</comment>
<dbReference type="Pfam" id="PF00069">
    <property type="entry name" value="Pkinase"/>
    <property type="match status" value="1"/>
</dbReference>
<sequence>MSRRRNPLKLNIDESASTVPATSEEESTSDDENKLSIEDKILAELHLQSADPRIGTNLFEDLKEEKLQKLSDLGHGNGGVVHKVLYIPTKTVMARKLIHLEVNHTLRQQILKELSVLYRCNSPYIVGFYGAFIDNYDLSICMEYMDGLSLDVIYKKSGPIKESLIGQITSAVLKGLSYLKETHQILHRDIKPSNILVNTRGEIKLCDFGVSAVLIDSMATSFVGTRSYMAPERLTGCRYNVKSDIWSFGITLVEIAIARYPVPAPTVTEYRRLFNLELTDQLILGNGQSPPESLNAPSNMSIFDFLNYVISEPSPSLPRKIFSDAFVDFVEICLKKELAERANLKALLNHQFYTLYSKVTDHSELAEFVRCNIESSGDEDEYMDARL</sequence>
<evidence type="ECO:0000256" key="12">
    <source>
        <dbReference type="PROSITE-ProRule" id="PRU10141"/>
    </source>
</evidence>
<dbReference type="GO" id="GO:0005524">
    <property type="term" value="F:ATP binding"/>
    <property type="evidence" value="ECO:0007669"/>
    <property type="project" value="UniProtKB-UniRule"/>
</dbReference>
<evidence type="ECO:0000256" key="5">
    <source>
        <dbReference type="ARBA" id="ARBA00022840"/>
    </source>
</evidence>
<dbReference type="Proteomes" id="UP000046393">
    <property type="component" value="Unplaced"/>
</dbReference>
<dbReference type="SMART" id="SM00220">
    <property type="entry name" value="S_TKc"/>
    <property type="match status" value="1"/>
</dbReference>
<dbReference type="SUPFAM" id="SSF56112">
    <property type="entry name" value="Protein kinase-like (PK-like)"/>
    <property type="match status" value="1"/>
</dbReference>
<dbReference type="PANTHER" id="PTHR47448">
    <property type="entry name" value="DUAL SPECIFICITY MITOGEN-ACTIVATED PROTEIN KINASE KINASE DSOR1-LIKE PROTEIN"/>
    <property type="match status" value="1"/>
</dbReference>
<dbReference type="PROSITE" id="PS00108">
    <property type="entry name" value="PROTEIN_KINASE_ST"/>
    <property type="match status" value="1"/>
</dbReference>
<evidence type="ECO:0000256" key="6">
    <source>
        <dbReference type="ARBA" id="ARBA00023137"/>
    </source>
</evidence>
<feature type="binding site" evidence="12">
    <location>
        <position position="96"/>
    </location>
    <ligand>
        <name>ATP</name>
        <dbReference type="ChEBI" id="CHEBI:30616"/>
    </ligand>
</feature>
<protein>
    <recommendedName>
        <fullName evidence="8">mitogen-activated protein kinase kinase</fullName>
        <ecNumber evidence="8">2.7.12.2</ecNumber>
    </recommendedName>
</protein>
<evidence type="ECO:0000256" key="4">
    <source>
        <dbReference type="ARBA" id="ARBA00022777"/>
    </source>
</evidence>
<feature type="domain" description="Protein kinase" evidence="15">
    <location>
        <begin position="67"/>
        <end position="353"/>
    </location>
</feature>
<feature type="region of interest" description="Disordered" evidence="14">
    <location>
        <begin position="1"/>
        <end position="33"/>
    </location>
</feature>
<keyword evidence="4" id="KW-0418">Kinase</keyword>
<evidence type="ECO:0000256" key="1">
    <source>
        <dbReference type="ARBA" id="ARBA00022527"/>
    </source>
</evidence>
<keyword evidence="2" id="KW-0808">Transferase</keyword>
<dbReference type="Gene3D" id="1.10.510.10">
    <property type="entry name" value="Transferase(Phosphotransferase) domain 1"/>
    <property type="match status" value="1"/>
</dbReference>
<evidence type="ECO:0000256" key="14">
    <source>
        <dbReference type="SAM" id="MobiDB-lite"/>
    </source>
</evidence>
<dbReference type="InterPro" id="IPR017441">
    <property type="entry name" value="Protein_kinase_ATP_BS"/>
</dbReference>
<reference evidence="17" key="1">
    <citation type="submission" date="2017-02" db="UniProtKB">
        <authorList>
            <consortium name="WormBaseParasite"/>
        </authorList>
    </citation>
    <scope>IDENTIFICATION</scope>
</reference>
<dbReference type="Gene3D" id="3.30.200.20">
    <property type="entry name" value="Phosphorylase Kinase, domain 1"/>
    <property type="match status" value="1"/>
</dbReference>
<comment type="catalytic activity">
    <reaction evidence="9">
        <text>L-seryl-[protein] + ATP = O-phospho-L-seryl-[protein] + ADP + H(+)</text>
        <dbReference type="Rhea" id="RHEA:17989"/>
        <dbReference type="Rhea" id="RHEA-COMP:9863"/>
        <dbReference type="Rhea" id="RHEA-COMP:11604"/>
        <dbReference type="ChEBI" id="CHEBI:15378"/>
        <dbReference type="ChEBI" id="CHEBI:29999"/>
        <dbReference type="ChEBI" id="CHEBI:30616"/>
        <dbReference type="ChEBI" id="CHEBI:83421"/>
        <dbReference type="ChEBI" id="CHEBI:456216"/>
        <dbReference type="EC" id="2.7.12.2"/>
    </reaction>
</comment>
<evidence type="ECO:0000256" key="3">
    <source>
        <dbReference type="ARBA" id="ARBA00022741"/>
    </source>
</evidence>
<evidence type="ECO:0000256" key="8">
    <source>
        <dbReference type="ARBA" id="ARBA00038999"/>
    </source>
</evidence>
<evidence type="ECO:0000313" key="17">
    <source>
        <dbReference type="WBParaSite" id="SMUV_0000495701-mRNA-1"/>
    </source>
</evidence>
<dbReference type="WBParaSite" id="SMUV_0000495701-mRNA-1">
    <property type="protein sequence ID" value="SMUV_0000495701-mRNA-1"/>
    <property type="gene ID" value="SMUV_0000495701"/>
</dbReference>
<dbReference type="PROSITE" id="PS50011">
    <property type="entry name" value="PROTEIN_KINASE_DOM"/>
    <property type="match status" value="1"/>
</dbReference>
<dbReference type="GO" id="GO:0004674">
    <property type="term" value="F:protein serine/threonine kinase activity"/>
    <property type="evidence" value="ECO:0007669"/>
    <property type="project" value="UniProtKB-KW"/>
</dbReference>
<keyword evidence="16" id="KW-1185">Reference proteome</keyword>
<keyword evidence="6" id="KW-0829">Tyrosine-protein kinase</keyword>
<evidence type="ECO:0000256" key="7">
    <source>
        <dbReference type="ARBA" id="ARBA00038035"/>
    </source>
</evidence>
<dbReference type="GO" id="GO:0004708">
    <property type="term" value="F:MAP kinase kinase activity"/>
    <property type="evidence" value="ECO:0007669"/>
    <property type="project" value="UniProtKB-EC"/>
</dbReference>
<dbReference type="PANTHER" id="PTHR47448:SF1">
    <property type="entry name" value="SERINE_THREONINE-PROTEIN KINASE STE7 HOMOLOG"/>
    <property type="match status" value="1"/>
</dbReference>
<comment type="catalytic activity">
    <reaction evidence="11">
        <text>L-tyrosyl-[protein] + ATP = O-phospho-L-tyrosyl-[protein] + ADP + H(+)</text>
        <dbReference type="Rhea" id="RHEA:10596"/>
        <dbReference type="Rhea" id="RHEA-COMP:10136"/>
        <dbReference type="Rhea" id="RHEA-COMP:20101"/>
        <dbReference type="ChEBI" id="CHEBI:15378"/>
        <dbReference type="ChEBI" id="CHEBI:30616"/>
        <dbReference type="ChEBI" id="CHEBI:46858"/>
        <dbReference type="ChEBI" id="CHEBI:61978"/>
        <dbReference type="ChEBI" id="CHEBI:456216"/>
        <dbReference type="EC" id="2.7.12.2"/>
    </reaction>
</comment>
<keyword evidence="1 13" id="KW-0723">Serine/threonine-protein kinase</keyword>
<dbReference type="FunFam" id="3.30.200.20:FF:000040">
    <property type="entry name" value="Dual specificity mitogen-activated protein kinase kinase"/>
    <property type="match status" value="1"/>
</dbReference>
<name>A0A0N5AKD8_9BILA</name>
<dbReference type="InterPro" id="IPR050915">
    <property type="entry name" value="MAP_kinase_kinase"/>
</dbReference>
<dbReference type="InterPro" id="IPR008271">
    <property type="entry name" value="Ser/Thr_kinase_AS"/>
</dbReference>
<evidence type="ECO:0000256" key="9">
    <source>
        <dbReference type="ARBA" id="ARBA00049014"/>
    </source>
</evidence>
<dbReference type="InterPro" id="IPR000719">
    <property type="entry name" value="Prot_kinase_dom"/>
</dbReference>
<dbReference type="AlphaFoldDB" id="A0A0N5AKD8"/>
<organism evidence="16 17">
    <name type="scientific">Syphacia muris</name>
    <dbReference type="NCBI Taxonomy" id="451379"/>
    <lineage>
        <taxon>Eukaryota</taxon>
        <taxon>Metazoa</taxon>
        <taxon>Ecdysozoa</taxon>
        <taxon>Nematoda</taxon>
        <taxon>Chromadorea</taxon>
        <taxon>Rhabditida</taxon>
        <taxon>Spirurina</taxon>
        <taxon>Oxyuridomorpha</taxon>
        <taxon>Oxyuroidea</taxon>
        <taxon>Oxyuridae</taxon>
        <taxon>Syphacia</taxon>
    </lineage>
</organism>
<evidence type="ECO:0000256" key="13">
    <source>
        <dbReference type="RuleBase" id="RU000304"/>
    </source>
</evidence>
<dbReference type="PROSITE" id="PS00107">
    <property type="entry name" value="PROTEIN_KINASE_ATP"/>
    <property type="match status" value="1"/>
</dbReference>
<evidence type="ECO:0000313" key="16">
    <source>
        <dbReference type="Proteomes" id="UP000046393"/>
    </source>
</evidence>